<gene>
    <name evidence="2" type="ORF">SAMN05216289_13011</name>
</gene>
<reference evidence="2 3" key="1">
    <citation type="submission" date="2016-10" db="EMBL/GenBank/DDBJ databases">
        <authorList>
            <person name="de Groot N.N."/>
        </authorList>
    </citation>
    <scope>NUCLEOTIDE SEQUENCE [LARGE SCALE GENOMIC DNA]</scope>
    <source>
        <strain evidence="2 3">CGMCC 1.7659</strain>
    </source>
</reference>
<dbReference type="Proteomes" id="UP000198575">
    <property type="component" value="Unassembled WGS sequence"/>
</dbReference>
<evidence type="ECO:0000313" key="3">
    <source>
        <dbReference type="Proteomes" id="UP000198575"/>
    </source>
</evidence>
<dbReference type="AlphaFoldDB" id="A0A1I4ZY81"/>
<keyword evidence="1" id="KW-0732">Signal</keyword>
<organism evidence="2 3">
    <name type="scientific">Dokdonella immobilis</name>
    <dbReference type="NCBI Taxonomy" id="578942"/>
    <lineage>
        <taxon>Bacteria</taxon>
        <taxon>Pseudomonadati</taxon>
        <taxon>Pseudomonadota</taxon>
        <taxon>Gammaproteobacteria</taxon>
        <taxon>Lysobacterales</taxon>
        <taxon>Rhodanobacteraceae</taxon>
        <taxon>Dokdonella</taxon>
    </lineage>
</organism>
<protein>
    <submittedName>
        <fullName evidence="2">Uncharacterized protein</fullName>
    </submittedName>
</protein>
<evidence type="ECO:0000313" key="2">
    <source>
        <dbReference type="EMBL" id="SFN55060.1"/>
    </source>
</evidence>
<accession>A0A1I4ZY81</accession>
<dbReference type="EMBL" id="FOVF01000030">
    <property type="protein sequence ID" value="SFN55060.1"/>
    <property type="molecule type" value="Genomic_DNA"/>
</dbReference>
<feature type="signal peptide" evidence="1">
    <location>
        <begin position="1"/>
        <end position="22"/>
    </location>
</feature>
<proteinExistence type="predicted"/>
<feature type="chain" id="PRO_5011710848" evidence="1">
    <location>
        <begin position="23"/>
        <end position="202"/>
    </location>
</feature>
<evidence type="ECO:0000256" key="1">
    <source>
        <dbReference type="SAM" id="SignalP"/>
    </source>
</evidence>
<name>A0A1I4ZY81_9GAMM</name>
<sequence>MKPGSLLVMVVLAGAFSTTALAADTKIDVASANPAVAPVIRASTDTVINYPGGTPPGNVIGSFDAQDSTFNRPVSCATLSGVGTAVPFDTITLTNSGASTATVNIRVGQQGDPSTACGEVIDPFMVEYDTSFNPASPLTNCLQVNDDTGGAADRCPSLTGVSIPSGATRVYVLTSFDNAAVFNYEVTFAGTTPVTLQSFGIE</sequence>
<keyword evidence="3" id="KW-1185">Reference proteome</keyword>
<dbReference type="STRING" id="578942.SAMN05216289_13011"/>